<dbReference type="GO" id="GO:0000120">
    <property type="term" value="C:RNA polymerase I transcription regulator complex"/>
    <property type="evidence" value="ECO:0007669"/>
    <property type="project" value="InterPro"/>
</dbReference>
<feature type="compositionally biased region" description="Basic and acidic residues" evidence="1">
    <location>
        <begin position="437"/>
        <end position="446"/>
    </location>
</feature>
<sequence>MDDIEAELKIDSPGNETTNQEIIKNPLHIEAPSKYYETGFHRSSRKCLKVIRDAMLHHNWQKAAEYFTSYIQTLEDTTVTSAHLTRDVIWRLGAEILHHLANASIDDFNAVYEIMKHAGVSNYAKICLEHAFHLLLNGQSDEAKRQLSSASHWRYGKLTDAQSLEMKLIHAYCGFLDYFIWSNKISTTPETEDVSSLQEISMYFRQASVTLQEIITRPGIWDPFVLSYITMLEHNNSLDEALKVLQNYAYNKDFPSNPNAHVYLYQFLKRHNAPQSALISSLRILHSAVPSHKLMLEFCSLLLKKHQDTALKEALCACMDLLEFSSWKCDRDAWKCLLKILQRPKNEHNMVKEEWAVRRSLWMAFHFRPYIIKTESQKDVRLWRIKERVLKLLGEDLHIEDTRKSPSGQRDRHHNASEDNVDGDSRRGPARNSNSSFKRDESKAAREGNAAGLRDRLTDFTHRKRPINTLNSTGQLVPVGFIPDV</sequence>
<comment type="caution">
    <text evidence="2">The sequence shown here is derived from an EMBL/GenBank/DDBJ whole genome shotgun (WGS) entry which is preliminary data.</text>
</comment>
<dbReference type="Proteomes" id="UP001059041">
    <property type="component" value="Linkage Group LG15"/>
</dbReference>
<evidence type="ECO:0000313" key="3">
    <source>
        <dbReference type="Proteomes" id="UP001059041"/>
    </source>
</evidence>
<dbReference type="EMBL" id="JAFHDT010000015">
    <property type="protein sequence ID" value="KAI7799497.1"/>
    <property type="molecule type" value="Genomic_DNA"/>
</dbReference>
<evidence type="ECO:0000313" key="2">
    <source>
        <dbReference type="EMBL" id="KAI7799497.1"/>
    </source>
</evidence>
<gene>
    <name evidence="2" type="ORF">IRJ41_004558</name>
</gene>
<feature type="region of interest" description="Disordered" evidence="1">
    <location>
        <begin position="401"/>
        <end position="459"/>
    </location>
</feature>
<proteinExistence type="predicted"/>
<organism evidence="2 3">
    <name type="scientific">Triplophysa rosa</name>
    <name type="common">Cave loach</name>
    <dbReference type="NCBI Taxonomy" id="992332"/>
    <lineage>
        <taxon>Eukaryota</taxon>
        <taxon>Metazoa</taxon>
        <taxon>Chordata</taxon>
        <taxon>Craniata</taxon>
        <taxon>Vertebrata</taxon>
        <taxon>Euteleostomi</taxon>
        <taxon>Actinopterygii</taxon>
        <taxon>Neopterygii</taxon>
        <taxon>Teleostei</taxon>
        <taxon>Ostariophysi</taxon>
        <taxon>Cypriniformes</taxon>
        <taxon>Nemacheilidae</taxon>
        <taxon>Triplophysa</taxon>
    </lineage>
</organism>
<reference evidence="2" key="1">
    <citation type="submission" date="2021-02" db="EMBL/GenBank/DDBJ databases">
        <title>Comparative genomics reveals that relaxation of natural selection precedes convergent phenotypic evolution of cavefish.</title>
        <authorList>
            <person name="Peng Z."/>
        </authorList>
    </citation>
    <scope>NUCLEOTIDE SEQUENCE</scope>
    <source>
        <tissue evidence="2">Muscle</tissue>
    </source>
</reference>
<protein>
    <submittedName>
        <fullName evidence="2">TATA box-binding protein-associated factor RNA polymerase I subunit A</fullName>
    </submittedName>
</protein>
<dbReference type="InterPro" id="IPR052669">
    <property type="entry name" value="SL1/TIF-IB_Component"/>
</dbReference>
<dbReference type="PANTHER" id="PTHR32122:SF1">
    <property type="entry name" value="TATA BOX-BINDING PROTEIN-ASSOCIATED FACTOR RNA POLYMERASE I SUBUNIT A"/>
    <property type="match status" value="1"/>
</dbReference>
<dbReference type="GO" id="GO:0006360">
    <property type="term" value="P:transcription by RNA polymerase I"/>
    <property type="evidence" value="ECO:0007669"/>
    <property type="project" value="InterPro"/>
</dbReference>
<name>A0A9W7TLI6_TRIRA</name>
<accession>A0A9W7TLI6</accession>
<evidence type="ECO:0000256" key="1">
    <source>
        <dbReference type="SAM" id="MobiDB-lite"/>
    </source>
</evidence>
<dbReference type="Pfam" id="PF14929">
    <property type="entry name" value="TAF1_subA"/>
    <property type="match status" value="1"/>
</dbReference>
<dbReference type="PANTHER" id="PTHR32122">
    <property type="entry name" value="TATA BOX-BINDING PROTEIN ASSOCIATED FACTOR RNA POLYMERASE I SUBUNIT A"/>
    <property type="match status" value="1"/>
</dbReference>
<dbReference type="AlphaFoldDB" id="A0A9W7TLI6"/>
<dbReference type="InterPro" id="IPR039495">
    <property type="entry name" value="TAF1A"/>
</dbReference>
<keyword evidence="3" id="KW-1185">Reference proteome</keyword>